<evidence type="ECO:0000313" key="3">
    <source>
        <dbReference type="Proteomes" id="UP000652219"/>
    </source>
</evidence>
<feature type="chain" id="PRO_5034915660" description="Beta/gamma crystallin 'Greek key' domain-containing protein" evidence="1">
    <location>
        <begin position="22"/>
        <end position="126"/>
    </location>
</feature>
<proteinExistence type="predicted"/>
<keyword evidence="3" id="KW-1185">Reference proteome</keyword>
<organism evidence="2 3">
    <name type="scientific">Colletotrichum sojae</name>
    <dbReference type="NCBI Taxonomy" id="2175907"/>
    <lineage>
        <taxon>Eukaryota</taxon>
        <taxon>Fungi</taxon>
        <taxon>Dikarya</taxon>
        <taxon>Ascomycota</taxon>
        <taxon>Pezizomycotina</taxon>
        <taxon>Sordariomycetes</taxon>
        <taxon>Hypocreomycetidae</taxon>
        <taxon>Glomerellales</taxon>
        <taxon>Glomerellaceae</taxon>
        <taxon>Colletotrichum</taxon>
        <taxon>Colletotrichum orchidearum species complex</taxon>
    </lineage>
</organism>
<name>A0A8H6JFQ7_9PEZI</name>
<dbReference type="Gene3D" id="2.60.20.10">
    <property type="entry name" value="Crystallins"/>
    <property type="match status" value="1"/>
</dbReference>
<comment type="caution">
    <text evidence="2">The sequence shown here is derived from an EMBL/GenBank/DDBJ whole genome shotgun (WGS) entry which is preliminary data.</text>
</comment>
<keyword evidence="1" id="KW-0732">Signal</keyword>
<feature type="signal peptide" evidence="1">
    <location>
        <begin position="1"/>
        <end position="21"/>
    </location>
</feature>
<evidence type="ECO:0000313" key="2">
    <source>
        <dbReference type="EMBL" id="KAF6812275.1"/>
    </source>
</evidence>
<accession>A0A8H6JFQ7</accession>
<evidence type="ECO:0000256" key="1">
    <source>
        <dbReference type="SAM" id="SignalP"/>
    </source>
</evidence>
<protein>
    <recommendedName>
        <fullName evidence="4">Beta/gamma crystallin 'Greek key' domain-containing protein</fullName>
    </recommendedName>
</protein>
<dbReference type="Proteomes" id="UP000652219">
    <property type="component" value="Unassembled WGS sequence"/>
</dbReference>
<sequence>MVSAKFVIASIAAVYAAAVAAAPVEDAPGSVLVARAEVSVFMCEDKDFRGRCQNEIAETGRCYDVRGEFIDRISSIRNNDRNDNTCAWYRERACRGESYRNQDDKNLADGNGRFNDAIRSYECRRK</sequence>
<dbReference type="EMBL" id="WIGN01000065">
    <property type="protein sequence ID" value="KAF6812275.1"/>
    <property type="molecule type" value="Genomic_DNA"/>
</dbReference>
<gene>
    <name evidence="2" type="ORF">CSOJ01_05264</name>
</gene>
<reference evidence="2 3" key="1">
    <citation type="journal article" date="2020" name="Phytopathology">
        <title>Genome Sequence Resources of Colletotrichum truncatum, C. plurivorum, C. musicola, and C. sojae: Four Species Pathogenic to Soybean (Glycine max).</title>
        <authorList>
            <person name="Rogerio F."/>
            <person name="Boufleur T.R."/>
            <person name="Ciampi-Guillardi M."/>
            <person name="Sukno S.A."/>
            <person name="Thon M.R."/>
            <person name="Massola Junior N.S."/>
            <person name="Baroncelli R."/>
        </authorList>
    </citation>
    <scope>NUCLEOTIDE SEQUENCE [LARGE SCALE GENOMIC DNA]</scope>
    <source>
        <strain evidence="2 3">LFN0009</strain>
    </source>
</reference>
<dbReference type="AlphaFoldDB" id="A0A8H6JFQ7"/>
<evidence type="ECO:0008006" key="4">
    <source>
        <dbReference type="Google" id="ProtNLM"/>
    </source>
</evidence>